<dbReference type="Gene3D" id="3.30.420.40">
    <property type="match status" value="2"/>
</dbReference>
<gene>
    <name evidence="7" type="ORF">BA062_13750</name>
</gene>
<dbReference type="PIRSF" id="PIRSF000538">
    <property type="entry name" value="GlpK"/>
    <property type="match status" value="1"/>
</dbReference>
<evidence type="ECO:0000256" key="1">
    <source>
        <dbReference type="ARBA" id="ARBA00009156"/>
    </source>
</evidence>
<protein>
    <submittedName>
        <fullName evidence="7">Xylulose kinase</fullName>
    </submittedName>
</protein>
<dbReference type="PANTHER" id="PTHR43095">
    <property type="entry name" value="SUGAR KINASE"/>
    <property type="match status" value="1"/>
</dbReference>
<organism evidence="7 8">
    <name type="scientific">Prauserella flavalba</name>
    <dbReference type="NCBI Taxonomy" id="1477506"/>
    <lineage>
        <taxon>Bacteria</taxon>
        <taxon>Bacillati</taxon>
        <taxon>Actinomycetota</taxon>
        <taxon>Actinomycetes</taxon>
        <taxon>Pseudonocardiales</taxon>
        <taxon>Pseudonocardiaceae</taxon>
        <taxon>Prauserella</taxon>
    </lineage>
</organism>
<dbReference type="AlphaFoldDB" id="A0A318LPG6"/>
<evidence type="ECO:0000256" key="2">
    <source>
        <dbReference type="ARBA" id="ARBA00022629"/>
    </source>
</evidence>
<name>A0A318LPG6_9PSEU</name>
<keyword evidence="3" id="KW-0808">Transferase</keyword>
<evidence type="ECO:0000313" key="8">
    <source>
        <dbReference type="Proteomes" id="UP000247892"/>
    </source>
</evidence>
<evidence type="ECO:0000313" key="7">
    <source>
        <dbReference type="EMBL" id="PXY36456.1"/>
    </source>
</evidence>
<dbReference type="InterPro" id="IPR018484">
    <property type="entry name" value="FGGY_N"/>
</dbReference>
<evidence type="ECO:0000259" key="5">
    <source>
        <dbReference type="Pfam" id="PF00370"/>
    </source>
</evidence>
<accession>A0A318LPG6</accession>
<feature type="domain" description="Carbohydrate kinase FGGY C-terminal" evidence="6">
    <location>
        <begin position="247"/>
        <end position="421"/>
    </location>
</feature>
<sequence length="479" mass="48446">MSAHVAAVDVGTSAVRAALVHADGHVVGASQIRRVSGLGGETFDPEALRKDVVAALAGLAGGPLPSALAIAAHIGTVAVDSALRPVEPGGGWADPRGTDRLAALDEDTTRDLLRASGRPSPTGGALAYLLGLDPRLAERVAAVLSPKDYLVARLTGRVVTDTVDAAYTLASDVAGRAWNTAALTRLGLDPALFPPQAEPASVVGELTREAAGDTGLPAGLPVVAGGPDGSVGIGLLLGTSEELIADVAGTTDVVGRLLPSGTAAPHGAVLNPSVLPGRFVAGGATGLTGGAVARWRALAGSVEDEHLAAVPPGADGLVVLPAMTGARFPRWRPGSRGALLGQRPEHDAAHLLRAAQEAATYTVREGLDLLDPSGLLPVAFAGGSARSEHVARLRADVLGRRLLVSKEPDVTLLGAASLAFLGSGEVTDPDVLRARLVGALREVTPDPARADRYAALYAQWRRARDAVDGLSGNGAGQAS</sequence>
<evidence type="ECO:0000256" key="4">
    <source>
        <dbReference type="ARBA" id="ARBA00022777"/>
    </source>
</evidence>
<dbReference type="InterPro" id="IPR000577">
    <property type="entry name" value="Carb_kinase_FGGY"/>
</dbReference>
<dbReference type="Pfam" id="PF00370">
    <property type="entry name" value="FGGY_N"/>
    <property type="match status" value="1"/>
</dbReference>
<comment type="similarity">
    <text evidence="1">Belongs to the FGGY kinase family.</text>
</comment>
<proteinExistence type="inferred from homology"/>
<reference evidence="7 8" key="1">
    <citation type="submission" date="2016-07" db="EMBL/GenBank/DDBJ databases">
        <title>Draft genome sequence of Prauserella sp. YIM 121212, isolated from alkaline soil.</title>
        <authorList>
            <person name="Ruckert C."/>
            <person name="Albersmeier A."/>
            <person name="Jiang C.-L."/>
            <person name="Jiang Y."/>
            <person name="Kalinowski J."/>
            <person name="Schneider O."/>
            <person name="Winkler A."/>
            <person name="Zotchev S.B."/>
        </authorList>
    </citation>
    <scope>NUCLEOTIDE SEQUENCE [LARGE SCALE GENOMIC DNA]</scope>
    <source>
        <strain evidence="7 8">YIM 121212</strain>
    </source>
</reference>
<dbReference type="Pfam" id="PF02782">
    <property type="entry name" value="FGGY_C"/>
    <property type="match status" value="1"/>
</dbReference>
<keyword evidence="8" id="KW-1185">Reference proteome</keyword>
<dbReference type="RefSeq" id="WP_110336470.1">
    <property type="nucleotide sequence ID" value="NZ_MASU01000005.1"/>
</dbReference>
<keyword evidence="2" id="KW-0859">Xylose metabolism</keyword>
<dbReference type="InterPro" id="IPR018485">
    <property type="entry name" value="FGGY_C"/>
</dbReference>
<dbReference type="SUPFAM" id="SSF53067">
    <property type="entry name" value="Actin-like ATPase domain"/>
    <property type="match status" value="2"/>
</dbReference>
<feature type="domain" description="Carbohydrate kinase FGGY N-terminal" evidence="5">
    <location>
        <begin position="6"/>
        <end position="232"/>
    </location>
</feature>
<evidence type="ECO:0000256" key="3">
    <source>
        <dbReference type="ARBA" id="ARBA00022679"/>
    </source>
</evidence>
<dbReference type="GO" id="GO:0042732">
    <property type="term" value="P:D-xylose metabolic process"/>
    <property type="evidence" value="ECO:0007669"/>
    <property type="project" value="UniProtKB-KW"/>
</dbReference>
<dbReference type="Proteomes" id="UP000247892">
    <property type="component" value="Unassembled WGS sequence"/>
</dbReference>
<dbReference type="OrthoDB" id="9782710at2"/>
<dbReference type="InterPro" id="IPR043129">
    <property type="entry name" value="ATPase_NBD"/>
</dbReference>
<dbReference type="InterPro" id="IPR050406">
    <property type="entry name" value="FGGY_Carb_Kinase"/>
</dbReference>
<evidence type="ECO:0000259" key="6">
    <source>
        <dbReference type="Pfam" id="PF02782"/>
    </source>
</evidence>
<keyword evidence="4 7" id="KW-0418">Kinase</keyword>
<dbReference type="GO" id="GO:0016301">
    <property type="term" value="F:kinase activity"/>
    <property type="evidence" value="ECO:0007669"/>
    <property type="project" value="UniProtKB-KW"/>
</dbReference>
<dbReference type="PANTHER" id="PTHR43095:SF5">
    <property type="entry name" value="XYLULOSE KINASE"/>
    <property type="match status" value="1"/>
</dbReference>
<keyword evidence="2" id="KW-0119">Carbohydrate metabolism</keyword>
<comment type="caution">
    <text evidence="7">The sequence shown here is derived from an EMBL/GenBank/DDBJ whole genome shotgun (WGS) entry which is preliminary data.</text>
</comment>
<dbReference type="EMBL" id="MASU01000005">
    <property type="protein sequence ID" value="PXY36456.1"/>
    <property type="molecule type" value="Genomic_DNA"/>
</dbReference>